<dbReference type="InterPro" id="IPR028265">
    <property type="entry name" value="TTDN1/SICKLE"/>
</dbReference>
<gene>
    <name evidence="2" type="primary">MPLKIP</name>
</gene>
<feature type="compositionally biased region" description="Polar residues" evidence="1">
    <location>
        <begin position="243"/>
        <end position="260"/>
    </location>
</feature>
<evidence type="ECO:0000313" key="2">
    <source>
        <dbReference type="Ensembl" id="ENSACAP00000017317.3"/>
    </source>
</evidence>
<dbReference type="GO" id="GO:0005813">
    <property type="term" value="C:centrosome"/>
    <property type="evidence" value="ECO:0000318"/>
    <property type="project" value="GO_Central"/>
</dbReference>
<feature type="region of interest" description="Disordered" evidence="1">
    <location>
        <begin position="243"/>
        <end position="263"/>
    </location>
</feature>
<dbReference type="Ensembl" id="ENSACAT00000017657.3">
    <property type="protein sequence ID" value="ENSACAP00000017317.3"/>
    <property type="gene ID" value="ENSACAG00000017596.3"/>
</dbReference>
<dbReference type="InParanoid" id="G1KU61"/>
<evidence type="ECO:0000313" key="3">
    <source>
        <dbReference type="Proteomes" id="UP000001646"/>
    </source>
</evidence>
<dbReference type="GO" id="GO:0005634">
    <property type="term" value="C:nucleus"/>
    <property type="evidence" value="ECO:0000318"/>
    <property type="project" value="GO_Central"/>
</dbReference>
<dbReference type="GeneTree" id="ENSGT00390000002582"/>
<dbReference type="PANTHER" id="PTHR22446:SF3">
    <property type="entry name" value="M-PHASE-SPECIFIC PLK1-INTERACTING PROTEIN"/>
    <property type="match status" value="1"/>
</dbReference>
<dbReference type="HOGENOM" id="CLU_1510143_0_0_1"/>
<feature type="compositionally biased region" description="Polar residues" evidence="1">
    <location>
        <begin position="184"/>
        <end position="195"/>
    </location>
</feature>
<dbReference type="Bgee" id="ENSACAG00000017596">
    <property type="expression patterns" value="Expressed in ovary and 13 other cell types or tissues"/>
</dbReference>
<dbReference type="InterPro" id="IPR026618">
    <property type="entry name" value="MPLKIP-like_vertebrate"/>
</dbReference>
<sequence>STGAQSVALQGALDFNSHNSLLPVRRLGFLGIGSPNQLEDQQLGSCGEERDPVRHSSGRNSPRKGTWPRQKGYLEAGSSPWRRVTGRPRRLLRPAGGSGALLPPGGPSPQGLRSPRYTPPPYGPYDCPVRSPRFQSGGEGVGRFGVASPPGPHTPRRPYDGRSPQQYQHQPPFKQPLSGGYQRRYSQGSPRTSTPFGRLHGREKRVSNDDVENYYKPSMLDDPWAGLEPVSVTDVDQKFSNDQTTYTDQRLNQTASNGSRSKQKLQIGLNTTTQAVPGSLII</sequence>
<dbReference type="STRING" id="28377.ENSACAP00000017317"/>
<protein>
    <submittedName>
        <fullName evidence="2">M-phase specific PLK1 interacting protein</fullName>
    </submittedName>
</protein>
<dbReference type="GO" id="GO:0030496">
    <property type="term" value="C:midbody"/>
    <property type="evidence" value="ECO:0000318"/>
    <property type="project" value="GO_Central"/>
</dbReference>
<reference evidence="2" key="2">
    <citation type="submission" date="2025-08" db="UniProtKB">
        <authorList>
            <consortium name="Ensembl"/>
        </authorList>
    </citation>
    <scope>IDENTIFICATION</scope>
</reference>
<reference evidence="2" key="3">
    <citation type="submission" date="2025-09" db="UniProtKB">
        <authorList>
            <consortium name="Ensembl"/>
        </authorList>
    </citation>
    <scope>IDENTIFICATION</scope>
</reference>
<organism evidence="2 3">
    <name type="scientific">Anolis carolinensis</name>
    <name type="common">Green anole</name>
    <name type="synonym">American chameleon</name>
    <dbReference type="NCBI Taxonomy" id="28377"/>
    <lineage>
        <taxon>Eukaryota</taxon>
        <taxon>Metazoa</taxon>
        <taxon>Chordata</taxon>
        <taxon>Craniata</taxon>
        <taxon>Vertebrata</taxon>
        <taxon>Euteleostomi</taxon>
        <taxon>Lepidosauria</taxon>
        <taxon>Squamata</taxon>
        <taxon>Bifurcata</taxon>
        <taxon>Unidentata</taxon>
        <taxon>Episquamata</taxon>
        <taxon>Toxicofera</taxon>
        <taxon>Iguania</taxon>
        <taxon>Dactyloidae</taxon>
        <taxon>Anolis</taxon>
    </lineage>
</organism>
<dbReference type="Proteomes" id="UP000001646">
    <property type="component" value="Chromosome 6"/>
</dbReference>
<reference evidence="2 3" key="1">
    <citation type="submission" date="2009-12" db="EMBL/GenBank/DDBJ databases">
        <title>The Genome Sequence of Anolis carolinensis (Green Anole Lizard).</title>
        <authorList>
            <consortium name="The Genome Sequencing Platform"/>
            <person name="Di Palma F."/>
            <person name="Alfoldi J."/>
            <person name="Heiman D."/>
            <person name="Young S."/>
            <person name="Grabherr M."/>
            <person name="Johnson J."/>
            <person name="Lander E.S."/>
            <person name="Lindblad-Toh K."/>
        </authorList>
    </citation>
    <scope>NUCLEOTIDE SEQUENCE [LARGE SCALE GENOMIC DNA]</scope>
    <source>
        <strain evidence="2 3">JBL SC #1</strain>
    </source>
</reference>
<dbReference type="PANTHER" id="PTHR22446">
    <property type="entry name" value="M-PHASE-SPECIFIC PLK1-INTERACTING PROTEIN"/>
    <property type="match status" value="1"/>
</dbReference>
<dbReference type="eggNOG" id="ENOG502S6ND">
    <property type="taxonomic scope" value="Eukaryota"/>
</dbReference>
<proteinExistence type="predicted"/>
<keyword evidence="3" id="KW-1185">Reference proteome</keyword>
<accession>G1KU61</accession>
<feature type="region of interest" description="Disordered" evidence="1">
    <location>
        <begin position="40"/>
        <end position="214"/>
    </location>
</feature>
<dbReference type="Pfam" id="PF15502">
    <property type="entry name" value="MPLKIP"/>
    <property type="match status" value="1"/>
</dbReference>
<evidence type="ECO:0000256" key="1">
    <source>
        <dbReference type="SAM" id="MobiDB-lite"/>
    </source>
</evidence>
<name>G1KU61_ANOCA</name>
<dbReference type="AlphaFoldDB" id="G1KU61"/>